<dbReference type="SUPFAM" id="SSF55486">
    <property type="entry name" value="Metalloproteases ('zincins'), catalytic domain"/>
    <property type="match status" value="1"/>
</dbReference>
<proteinExistence type="predicted"/>
<comment type="caution">
    <text evidence="2">The sequence shown here is derived from an EMBL/GenBank/DDBJ whole genome shotgun (WGS) entry which is preliminary data.</text>
</comment>
<dbReference type="EMBL" id="JACRUO010000001">
    <property type="protein sequence ID" value="MBD3689761.1"/>
    <property type="molecule type" value="Genomic_DNA"/>
</dbReference>
<reference evidence="2 3" key="1">
    <citation type="submission" date="2020-08" db="EMBL/GenBank/DDBJ databases">
        <title>Winkia gen. nov., sp. nov., isolated from faeces of the Anser albifrons in China.</title>
        <authorList>
            <person name="Liu Q."/>
        </authorList>
    </citation>
    <scope>NUCLEOTIDE SEQUENCE [LARGE SCALE GENOMIC DNA]</scope>
    <source>
        <strain evidence="2 3">C62</strain>
    </source>
</reference>
<dbReference type="RefSeq" id="WP_191071785.1">
    <property type="nucleotide sequence ID" value="NZ_CP060506.1"/>
</dbReference>
<protein>
    <submittedName>
        <fullName evidence="2">Uncharacterized protein</fullName>
    </submittedName>
</protein>
<keyword evidence="3" id="KW-1185">Reference proteome</keyword>
<dbReference type="Gene3D" id="3.40.390.10">
    <property type="entry name" value="Collagenase (Catalytic Domain)"/>
    <property type="match status" value="1"/>
</dbReference>
<accession>A0A8I0GCI7</accession>
<name>A0A8I0GCI7_9ACTO</name>
<gene>
    <name evidence="2" type="ORF">H8R10_05915</name>
</gene>
<dbReference type="GO" id="GO:0008237">
    <property type="term" value="F:metallopeptidase activity"/>
    <property type="evidence" value="ECO:0007669"/>
    <property type="project" value="InterPro"/>
</dbReference>
<evidence type="ECO:0000313" key="2">
    <source>
        <dbReference type="EMBL" id="MBD3689761.1"/>
    </source>
</evidence>
<feature type="compositionally biased region" description="Low complexity" evidence="1">
    <location>
        <begin position="33"/>
        <end position="43"/>
    </location>
</feature>
<evidence type="ECO:0000256" key="1">
    <source>
        <dbReference type="SAM" id="MobiDB-lite"/>
    </source>
</evidence>
<evidence type="ECO:0000313" key="3">
    <source>
        <dbReference type="Proteomes" id="UP000627538"/>
    </source>
</evidence>
<feature type="region of interest" description="Disordered" evidence="1">
    <location>
        <begin position="1"/>
        <end position="47"/>
    </location>
</feature>
<sequence length="433" mass="49073">MSHIIRFPETRPANHTVTTNAPGRLESTNTNNPAPRAAAPIPAHTRHDSSIDALADRYRRITEAETGANIPRTFPNASLIRLPNETAPQWLRRVLYTLRRRNEPAAVSLTRYTAITGDSSLTDGREELIEDVAAGRRITFDNTDTDASQAARARAFEQGIEFTAERVYENLSNYQARRRAIKSQLDYLKSVTTKAHRAKAWQDKKFPDVEHHVLARDSRAAHWFSHIEIDNDVTPAAWHTFDEEANKALLGFLPYCEALAPALRVRYLGKHRALGVYWSHVNTIAVDVRDTRSFIHEYGHHLDLAVFGGYSLTKEFEPIMRAYWELLDLENMTPAQVNYYMTPTEIFARAFEYYQAPNIAHGSMIINHKRIDTKAPYAPFKNDDLGANVFDTFDRIFGTTTPTTEATTTTTAAAHRNTAATITSNDWENIPLF</sequence>
<organism evidence="2 3">
    <name type="scientific">Nanchangia anserum</name>
    <dbReference type="NCBI Taxonomy" id="2692125"/>
    <lineage>
        <taxon>Bacteria</taxon>
        <taxon>Bacillati</taxon>
        <taxon>Actinomycetota</taxon>
        <taxon>Actinomycetes</taxon>
        <taxon>Actinomycetales</taxon>
        <taxon>Actinomycetaceae</taxon>
        <taxon>Nanchangia</taxon>
    </lineage>
</organism>
<dbReference type="Proteomes" id="UP000627538">
    <property type="component" value="Unassembled WGS sequence"/>
</dbReference>
<dbReference type="InterPro" id="IPR024079">
    <property type="entry name" value="MetalloPept_cat_dom_sf"/>
</dbReference>
<feature type="compositionally biased region" description="Polar residues" evidence="1">
    <location>
        <begin position="13"/>
        <end position="32"/>
    </location>
</feature>
<dbReference type="AlphaFoldDB" id="A0A8I0GCI7"/>